<evidence type="ECO:0000256" key="1">
    <source>
        <dbReference type="SAM" id="Phobius"/>
    </source>
</evidence>
<feature type="transmembrane region" description="Helical" evidence="1">
    <location>
        <begin position="93"/>
        <end position="111"/>
    </location>
</feature>
<dbReference type="InterPro" id="IPR018719">
    <property type="entry name" value="DUF2243_membrane"/>
</dbReference>
<accession>A0A328B1R4</accession>
<feature type="transmembrane region" description="Helical" evidence="1">
    <location>
        <begin position="61"/>
        <end position="81"/>
    </location>
</feature>
<dbReference type="Pfam" id="PF10002">
    <property type="entry name" value="DUF2243"/>
    <property type="match status" value="1"/>
</dbReference>
<dbReference type="EMBL" id="QFYP01000001">
    <property type="protein sequence ID" value="RAK59846.1"/>
    <property type="molecule type" value="Genomic_DNA"/>
</dbReference>
<protein>
    <submittedName>
        <fullName evidence="2">DUF2243 domain-containing protein</fullName>
    </submittedName>
</protein>
<name>A0A328B1R4_9CAUL</name>
<organism evidence="2 3">
    <name type="scientific">Phenylobacterium hankyongense</name>
    <dbReference type="NCBI Taxonomy" id="1813876"/>
    <lineage>
        <taxon>Bacteria</taxon>
        <taxon>Pseudomonadati</taxon>
        <taxon>Pseudomonadota</taxon>
        <taxon>Alphaproteobacteria</taxon>
        <taxon>Caulobacterales</taxon>
        <taxon>Caulobacteraceae</taxon>
        <taxon>Phenylobacterium</taxon>
    </lineage>
</organism>
<keyword evidence="3" id="KW-1185">Reference proteome</keyword>
<keyword evidence="1" id="KW-0472">Membrane</keyword>
<proteinExistence type="predicted"/>
<dbReference type="Proteomes" id="UP000249842">
    <property type="component" value="Unassembled WGS sequence"/>
</dbReference>
<feature type="transmembrane region" description="Helical" evidence="1">
    <location>
        <begin position="12"/>
        <end position="34"/>
    </location>
</feature>
<evidence type="ECO:0000313" key="2">
    <source>
        <dbReference type="EMBL" id="RAK59846.1"/>
    </source>
</evidence>
<sequence length="163" mass="17320">MNPTLTSRPAVAAALTLGIGLGGFFDGIVFHQILQIHNMLSGWLPVTDLVSAKTNMVWDGLFHAAVWSITLLGVVLLWRAGARGDVAFARRHLVGGLLLGWGLFNLVEGLIDHQLLGVHHVVERLGPSVWDYAFLAWGGAMIITGWLLVRPAPAPSAAAGSSG</sequence>
<comment type="caution">
    <text evidence="2">The sequence shown here is derived from an EMBL/GenBank/DDBJ whole genome shotgun (WGS) entry which is preliminary data.</text>
</comment>
<feature type="transmembrane region" description="Helical" evidence="1">
    <location>
        <begin position="131"/>
        <end position="149"/>
    </location>
</feature>
<reference evidence="3" key="1">
    <citation type="submission" date="2018-05" db="EMBL/GenBank/DDBJ databases">
        <authorList>
            <person name="Li X."/>
        </authorList>
    </citation>
    <scope>NUCLEOTIDE SEQUENCE [LARGE SCALE GENOMIC DNA]</scope>
    <source>
        <strain evidence="3">HKS-05</strain>
    </source>
</reference>
<dbReference type="OrthoDB" id="5190099at2"/>
<dbReference type="AlphaFoldDB" id="A0A328B1R4"/>
<dbReference type="RefSeq" id="WP_111457139.1">
    <property type="nucleotide sequence ID" value="NZ_QFYP01000001.1"/>
</dbReference>
<keyword evidence="1" id="KW-0812">Transmembrane</keyword>
<gene>
    <name evidence="2" type="ORF">DJ021_08520</name>
</gene>
<evidence type="ECO:0000313" key="3">
    <source>
        <dbReference type="Proteomes" id="UP000249842"/>
    </source>
</evidence>
<keyword evidence="1" id="KW-1133">Transmembrane helix</keyword>